<feature type="transmembrane region" description="Helical" evidence="1">
    <location>
        <begin position="58"/>
        <end position="82"/>
    </location>
</feature>
<evidence type="ECO:0008006" key="4">
    <source>
        <dbReference type="Google" id="ProtNLM"/>
    </source>
</evidence>
<dbReference type="EMBL" id="BTSY01000001">
    <property type="protein sequence ID" value="GMT11284.1"/>
    <property type="molecule type" value="Genomic_DNA"/>
</dbReference>
<keyword evidence="3" id="KW-1185">Reference proteome</keyword>
<name>A0AAV5UVY1_9BILA</name>
<keyword evidence="1" id="KW-1133">Transmembrane helix</keyword>
<reference evidence="2" key="1">
    <citation type="submission" date="2023-10" db="EMBL/GenBank/DDBJ databases">
        <title>Genome assembly of Pristionchus species.</title>
        <authorList>
            <person name="Yoshida K."/>
            <person name="Sommer R.J."/>
        </authorList>
    </citation>
    <scope>NUCLEOTIDE SEQUENCE</scope>
    <source>
        <strain evidence="2">RS5133</strain>
    </source>
</reference>
<evidence type="ECO:0000313" key="3">
    <source>
        <dbReference type="Proteomes" id="UP001432322"/>
    </source>
</evidence>
<gene>
    <name evidence="2" type="ORF">PFISCL1PPCAC_2581</name>
</gene>
<keyword evidence="1" id="KW-0472">Membrane</keyword>
<feature type="transmembrane region" description="Helical" evidence="1">
    <location>
        <begin position="29"/>
        <end position="52"/>
    </location>
</feature>
<feature type="non-terminal residue" evidence="2">
    <location>
        <position position="88"/>
    </location>
</feature>
<evidence type="ECO:0000313" key="2">
    <source>
        <dbReference type="EMBL" id="GMT11284.1"/>
    </source>
</evidence>
<sequence length="88" mass="10236">MVQYAIFQNLSTSRNFTSQLENVYAAEMILNFFIPAFIFAWPSFVFYSVAYILPDDYIFLRCILLAILDLWIALLSILFLLFSSSLNC</sequence>
<comment type="caution">
    <text evidence="2">The sequence shown here is derived from an EMBL/GenBank/DDBJ whole genome shotgun (WGS) entry which is preliminary data.</text>
</comment>
<protein>
    <recommendedName>
        <fullName evidence="4">G protein-coupled receptor</fullName>
    </recommendedName>
</protein>
<evidence type="ECO:0000256" key="1">
    <source>
        <dbReference type="SAM" id="Phobius"/>
    </source>
</evidence>
<dbReference type="AlphaFoldDB" id="A0AAV5UVY1"/>
<organism evidence="2 3">
    <name type="scientific">Pristionchus fissidentatus</name>
    <dbReference type="NCBI Taxonomy" id="1538716"/>
    <lineage>
        <taxon>Eukaryota</taxon>
        <taxon>Metazoa</taxon>
        <taxon>Ecdysozoa</taxon>
        <taxon>Nematoda</taxon>
        <taxon>Chromadorea</taxon>
        <taxon>Rhabditida</taxon>
        <taxon>Rhabditina</taxon>
        <taxon>Diplogasteromorpha</taxon>
        <taxon>Diplogasteroidea</taxon>
        <taxon>Neodiplogasteridae</taxon>
        <taxon>Pristionchus</taxon>
    </lineage>
</organism>
<accession>A0AAV5UVY1</accession>
<dbReference type="Proteomes" id="UP001432322">
    <property type="component" value="Unassembled WGS sequence"/>
</dbReference>
<keyword evidence="1" id="KW-0812">Transmembrane</keyword>
<proteinExistence type="predicted"/>